<evidence type="ECO:0000256" key="1">
    <source>
        <dbReference type="SAM" id="Phobius"/>
    </source>
</evidence>
<proteinExistence type="predicted"/>
<dbReference type="AlphaFoldDB" id="A0A6C0LDA1"/>
<accession>A0A6C0LDA1</accession>
<sequence length="39" mass="4471">MEEYDMPAAFIIIIIVMYLFNECGKTNREKFAKINGGIS</sequence>
<reference evidence="2" key="1">
    <citation type="journal article" date="2020" name="Nature">
        <title>Giant virus diversity and host interactions through global metagenomics.</title>
        <authorList>
            <person name="Schulz F."/>
            <person name="Roux S."/>
            <person name="Paez-Espino D."/>
            <person name="Jungbluth S."/>
            <person name="Walsh D.A."/>
            <person name="Denef V.J."/>
            <person name="McMahon K.D."/>
            <person name="Konstantinidis K.T."/>
            <person name="Eloe-Fadrosh E.A."/>
            <person name="Kyrpides N.C."/>
            <person name="Woyke T."/>
        </authorList>
    </citation>
    <scope>NUCLEOTIDE SEQUENCE</scope>
    <source>
        <strain evidence="2">GVMAG-M-3300027770-17</strain>
    </source>
</reference>
<dbReference type="EMBL" id="MN740468">
    <property type="protein sequence ID" value="QHU28035.1"/>
    <property type="molecule type" value="Genomic_DNA"/>
</dbReference>
<feature type="transmembrane region" description="Helical" evidence="1">
    <location>
        <begin position="6"/>
        <end position="24"/>
    </location>
</feature>
<keyword evidence="1" id="KW-0812">Transmembrane</keyword>
<name>A0A6C0LDA1_9ZZZZ</name>
<protein>
    <submittedName>
        <fullName evidence="2">Uncharacterized protein</fullName>
    </submittedName>
</protein>
<keyword evidence="1" id="KW-1133">Transmembrane helix</keyword>
<keyword evidence="1" id="KW-0472">Membrane</keyword>
<organism evidence="2">
    <name type="scientific">viral metagenome</name>
    <dbReference type="NCBI Taxonomy" id="1070528"/>
    <lineage>
        <taxon>unclassified sequences</taxon>
        <taxon>metagenomes</taxon>
        <taxon>organismal metagenomes</taxon>
    </lineage>
</organism>
<evidence type="ECO:0000313" key="2">
    <source>
        <dbReference type="EMBL" id="QHU28035.1"/>
    </source>
</evidence>